<protein>
    <recommendedName>
        <fullName evidence="3">Phenazine biosynthesis protein</fullName>
    </recommendedName>
</protein>
<dbReference type="GO" id="GO:0016853">
    <property type="term" value="F:isomerase activity"/>
    <property type="evidence" value="ECO:0007669"/>
    <property type="project" value="TreeGrafter"/>
</dbReference>
<dbReference type="SUPFAM" id="SSF54506">
    <property type="entry name" value="Diaminopimelate epimerase-like"/>
    <property type="match status" value="1"/>
</dbReference>
<dbReference type="PANTHER" id="PTHR13774:SF32">
    <property type="entry name" value="ANTISENSE-ENHANCING SEQUENCE 1"/>
    <property type="match status" value="1"/>
</dbReference>
<dbReference type="VEuPathDB" id="CryptoDB:Vbra_5415"/>
<dbReference type="PhylomeDB" id="A0A0G4EVJ6"/>
<organism evidence="1 2">
    <name type="scientific">Vitrella brassicaformis (strain CCMP3155)</name>
    <dbReference type="NCBI Taxonomy" id="1169540"/>
    <lineage>
        <taxon>Eukaryota</taxon>
        <taxon>Sar</taxon>
        <taxon>Alveolata</taxon>
        <taxon>Colpodellida</taxon>
        <taxon>Vitrellaceae</taxon>
        <taxon>Vitrella</taxon>
    </lineage>
</organism>
<dbReference type="InParanoid" id="A0A0G4EVJ6"/>
<evidence type="ECO:0008006" key="3">
    <source>
        <dbReference type="Google" id="ProtNLM"/>
    </source>
</evidence>
<dbReference type="PANTHER" id="PTHR13774">
    <property type="entry name" value="PHENAZINE BIOSYNTHESIS PROTEIN"/>
    <property type="match status" value="1"/>
</dbReference>
<dbReference type="GO" id="GO:0005737">
    <property type="term" value="C:cytoplasm"/>
    <property type="evidence" value="ECO:0007669"/>
    <property type="project" value="TreeGrafter"/>
</dbReference>
<dbReference type="InterPro" id="IPR003719">
    <property type="entry name" value="Phenazine_PhzF-like"/>
</dbReference>
<name>A0A0G4EVJ6_VITBC</name>
<proteinExistence type="predicted"/>
<dbReference type="NCBIfam" id="TIGR00654">
    <property type="entry name" value="PhzF_family"/>
    <property type="match status" value="1"/>
</dbReference>
<keyword evidence="2" id="KW-1185">Reference proteome</keyword>
<dbReference type="Pfam" id="PF02567">
    <property type="entry name" value="PhzC-PhzF"/>
    <property type="match status" value="2"/>
</dbReference>
<dbReference type="EMBL" id="CDMY01000323">
    <property type="protein sequence ID" value="CEM02303.1"/>
    <property type="molecule type" value="Genomic_DNA"/>
</dbReference>
<dbReference type="OrthoDB" id="75169at2759"/>
<dbReference type="Proteomes" id="UP000041254">
    <property type="component" value="Unassembled WGS sequence"/>
</dbReference>
<dbReference type="Gene3D" id="3.10.310.10">
    <property type="entry name" value="Diaminopimelate Epimerase, Chain A, domain 1"/>
    <property type="match status" value="2"/>
</dbReference>
<gene>
    <name evidence="1" type="ORF">Vbra_5415</name>
</gene>
<sequence length="378" mass="40753">MPETDSIMASNRKYFFVDVFTSKPLSGAQIVVLPDAEGISDDKMQAIAREFGTETVFCLPGTDGANTRVRIWTPLKELTFGGHPTIAAIHTLVGPGADLAHMASKLPPNKTGRVDFTITQPVGPISVSSELLNGAPGWCRWGYATECRVDTGVPFPTTMAATLGLALDDVETDTKPPTVGLSVKGERMDVKLYARAVYPKEIGLPYLIVPVKSYAAVRKAELNRKLWEDRDCNADEILLITTDTEFEGSTFHGRLLGLDVGIHEDPPVGSSIPALSAYLLQMVENDKKAAGREPGGQETVKYSIERGTEDRRESKVAGKTRFSLLEVEASLEPVVASDIPTKRPSGLSGSAMKVAMKVSGKAVTTGEGVLYDTVFHNN</sequence>
<accession>A0A0G4EVJ6</accession>
<reference evidence="1 2" key="1">
    <citation type="submission" date="2014-11" db="EMBL/GenBank/DDBJ databases">
        <authorList>
            <person name="Zhu J."/>
            <person name="Qi W."/>
            <person name="Song R."/>
        </authorList>
    </citation>
    <scope>NUCLEOTIDE SEQUENCE [LARGE SCALE GENOMIC DNA]</scope>
</reference>
<evidence type="ECO:0000313" key="2">
    <source>
        <dbReference type="Proteomes" id="UP000041254"/>
    </source>
</evidence>
<dbReference type="AlphaFoldDB" id="A0A0G4EVJ6"/>
<evidence type="ECO:0000313" key="1">
    <source>
        <dbReference type="EMBL" id="CEM02303.1"/>
    </source>
</evidence>